<organism evidence="1 2">
    <name type="scientific">Edhazardia aedis (strain USNM 41457)</name>
    <name type="common">Microsporidian parasite</name>
    <dbReference type="NCBI Taxonomy" id="1003232"/>
    <lineage>
        <taxon>Eukaryota</taxon>
        <taxon>Fungi</taxon>
        <taxon>Fungi incertae sedis</taxon>
        <taxon>Microsporidia</taxon>
        <taxon>Edhazardia</taxon>
    </lineage>
</organism>
<reference evidence="2" key="2">
    <citation type="submission" date="2015-07" db="EMBL/GenBank/DDBJ databases">
        <title>Contrasting host-pathogen interactions and genome evolution in two generalist and specialist microsporidian pathogens of mosquitoes.</title>
        <authorList>
            <consortium name="The Broad Institute Genomics Platform"/>
            <consortium name="The Broad Institute Genome Sequencing Center for Infectious Disease"/>
            <person name="Cuomo C.A."/>
            <person name="Sanscrainte N.D."/>
            <person name="Goldberg J.M."/>
            <person name="Heiman D."/>
            <person name="Young S."/>
            <person name="Zeng Q."/>
            <person name="Becnel J.J."/>
            <person name="Birren B.W."/>
        </authorList>
    </citation>
    <scope>NUCLEOTIDE SEQUENCE [LARGE SCALE GENOMIC DNA]</scope>
    <source>
        <strain evidence="2">USNM 41457</strain>
    </source>
</reference>
<dbReference type="AlphaFoldDB" id="J9DKV3"/>
<sequence>MQTTLLNREISFVYQNSMLKFSIVQESSRELLNKTPFCPCNTDKNKSLFEAISAIQYACQALGNMLKTENPDLKEEQILYKEIYNEAIKKVINAFHVLINKCNIKDEELSDALKKFTEMFMRNKNIYSLPPFEESVKSKLLFNLFEITNHLKAHQLGLIQARDSINELLKIFQIPPELEFNNARLKAVNILNSKISDLELIREKDIDEISKRAIEDYLKALRMGLKILDENNYQKIQIFITNSIFKRYNNIVSLFKGCNQSFQTQLKLHSLIRKRSNKQKRPLFRR</sequence>
<gene>
    <name evidence="1" type="ORF">EDEG_03537</name>
</gene>
<dbReference type="HOGENOM" id="CLU_973262_0_0_1"/>
<dbReference type="VEuPathDB" id="MicrosporidiaDB:EDEG_03537"/>
<evidence type="ECO:0000313" key="1">
    <source>
        <dbReference type="EMBL" id="EJW02012.1"/>
    </source>
</evidence>
<accession>J9DKV3</accession>
<dbReference type="Proteomes" id="UP000003163">
    <property type="component" value="Unassembled WGS sequence"/>
</dbReference>
<dbReference type="InParanoid" id="J9DKV3"/>
<protein>
    <submittedName>
        <fullName evidence="1">Uncharacterized protein</fullName>
    </submittedName>
</protein>
<proteinExistence type="predicted"/>
<keyword evidence="2" id="KW-1185">Reference proteome</keyword>
<reference evidence="1 2" key="1">
    <citation type="submission" date="2011-08" db="EMBL/GenBank/DDBJ databases">
        <authorList>
            <person name="Liu Z.J."/>
            <person name="Shi F.L."/>
            <person name="Lu J.Q."/>
            <person name="Li M."/>
            <person name="Wang Z.L."/>
        </authorList>
    </citation>
    <scope>NUCLEOTIDE SEQUENCE [LARGE SCALE GENOMIC DNA]</scope>
    <source>
        <strain evidence="1 2">USNM 41457</strain>
    </source>
</reference>
<dbReference type="EMBL" id="AFBI03000096">
    <property type="protein sequence ID" value="EJW02012.1"/>
    <property type="molecule type" value="Genomic_DNA"/>
</dbReference>
<name>J9DKV3_EDHAE</name>
<evidence type="ECO:0000313" key="2">
    <source>
        <dbReference type="Proteomes" id="UP000003163"/>
    </source>
</evidence>
<comment type="caution">
    <text evidence="1">The sequence shown here is derived from an EMBL/GenBank/DDBJ whole genome shotgun (WGS) entry which is preliminary data.</text>
</comment>